<feature type="domain" description="Helicase ATP-binding" evidence="10">
    <location>
        <begin position="32"/>
        <end position="214"/>
    </location>
</feature>
<evidence type="ECO:0000256" key="3">
    <source>
        <dbReference type="ARBA" id="ARBA00022806"/>
    </source>
</evidence>
<keyword evidence="3 7" id="KW-0347">Helicase</keyword>
<dbReference type="InterPro" id="IPR011545">
    <property type="entry name" value="DEAD/DEAH_box_helicase_dom"/>
</dbReference>
<evidence type="ECO:0000313" key="13">
    <source>
        <dbReference type="EMBL" id="SDP34854.1"/>
    </source>
</evidence>
<feature type="chain" id="PRO_5011977844" evidence="9">
    <location>
        <begin position="16"/>
        <end position="450"/>
    </location>
</feature>
<dbReference type="Pfam" id="PF00271">
    <property type="entry name" value="Helicase_C"/>
    <property type="match status" value="1"/>
</dbReference>
<dbReference type="GO" id="GO:0005829">
    <property type="term" value="C:cytosol"/>
    <property type="evidence" value="ECO:0007669"/>
    <property type="project" value="TreeGrafter"/>
</dbReference>
<organism evidence="13 14">
    <name type="scientific">Paracidovorax cattleyae</name>
    <dbReference type="NCBI Taxonomy" id="80868"/>
    <lineage>
        <taxon>Bacteria</taxon>
        <taxon>Pseudomonadati</taxon>
        <taxon>Pseudomonadota</taxon>
        <taxon>Betaproteobacteria</taxon>
        <taxon>Burkholderiales</taxon>
        <taxon>Comamonadaceae</taxon>
        <taxon>Paracidovorax</taxon>
    </lineage>
</organism>
<dbReference type="PANTHER" id="PTHR47959">
    <property type="entry name" value="ATP-DEPENDENT RNA HELICASE RHLE-RELATED"/>
    <property type="match status" value="1"/>
</dbReference>
<accession>A0A1H0RZF5</accession>
<dbReference type="RefSeq" id="WP_092834493.1">
    <property type="nucleotide sequence ID" value="NZ_FNJL01000011.1"/>
</dbReference>
<dbReference type="SMART" id="SM00487">
    <property type="entry name" value="DEXDc"/>
    <property type="match status" value="1"/>
</dbReference>
<dbReference type="InterPro" id="IPR014014">
    <property type="entry name" value="RNA_helicase_DEAD_Q_motif"/>
</dbReference>
<dbReference type="InterPro" id="IPR000629">
    <property type="entry name" value="RNA-helicase_DEAD-box_CS"/>
</dbReference>
<dbReference type="Gene3D" id="3.40.50.300">
    <property type="entry name" value="P-loop containing nucleotide triphosphate hydrolases"/>
    <property type="match status" value="2"/>
</dbReference>
<dbReference type="InterPro" id="IPR027417">
    <property type="entry name" value="P-loop_NTPase"/>
</dbReference>
<dbReference type="SMART" id="SM00490">
    <property type="entry name" value="HELICc"/>
    <property type="match status" value="1"/>
</dbReference>
<comment type="similarity">
    <text evidence="5 7">Belongs to the DEAD box helicase family.</text>
</comment>
<dbReference type="PROSITE" id="PS00039">
    <property type="entry name" value="DEAD_ATP_HELICASE"/>
    <property type="match status" value="1"/>
</dbReference>
<name>A0A1H0RZF5_9BURK</name>
<evidence type="ECO:0000256" key="7">
    <source>
        <dbReference type="RuleBase" id="RU000492"/>
    </source>
</evidence>
<keyword evidence="4 7" id="KW-0067">ATP-binding</keyword>
<dbReference type="GO" id="GO:0005524">
    <property type="term" value="F:ATP binding"/>
    <property type="evidence" value="ECO:0007669"/>
    <property type="project" value="UniProtKB-KW"/>
</dbReference>
<dbReference type="InterPro" id="IPR050079">
    <property type="entry name" value="DEAD_box_RNA_helicase"/>
</dbReference>
<dbReference type="GO" id="GO:0016787">
    <property type="term" value="F:hydrolase activity"/>
    <property type="evidence" value="ECO:0007669"/>
    <property type="project" value="UniProtKB-KW"/>
</dbReference>
<dbReference type="OrthoDB" id="8520957at2"/>
<evidence type="ECO:0000259" key="10">
    <source>
        <dbReference type="PROSITE" id="PS51192"/>
    </source>
</evidence>
<dbReference type="GO" id="GO:0003676">
    <property type="term" value="F:nucleic acid binding"/>
    <property type="evidence" value="ECO:0007669"/>
    <property type="project" value="InterPro"/>
</dbReference>
<keyword evidence="1 7" id="KW-0547">Nucleotide-binding</keyword>
<sequence>MPFAALGLSPALVHAAGALGFDTPTPIQAQAIPAVLNGGDVLGRAQTGSGKTAAFGLPLLQQLLPQAQQAGARPGPRRPRALVLVPTRELAAQVGEVLRDLAGHLPGPRLKIAIAFGGVSINPQLMALRGGADAVVATPGRLLDLVGHNALSLSQVQALVLDEADRLLDLGFAEELQRVLALLPAQRQNLLFSATFEPGVARLAEDLLRNPLRIEIAEAPGTAPGTAPDIARRAIAVEASRRTQLLKQLLTQDVGWTRVLVFVATQYAAEHVAEKLYQSGIYASPFHGGLSQGTRRQVLQEFRDERWQVLVTTDLAARGIDIAGLPAVVNYDLPRAAADYVHRIGRTGRAGASGVAVSFVTPEAAPHWRLLARRHGLQALPVEQVAGFEVALAPVAQEAGTQEDAPARPGKLPPGTGGIKGRRPSKKDKLRAAAAAAAAQAGGTGKPTAD</sequence>
<dbReference type="InterPro" id="IPR044742">
    <property type="entry name" value="DEAD/DEAH_RhlB"/>
</dbReference>
<dbReference type="CDD" id="cd00268">
    <property type="entry name" value="DEADc"/>
    <property type="match status" value="1"/>
</dbReference>
<keyword evidence="2 7" id="KW-0378">Hydrolase</keyword>
<dbReference type="InterPro" id="IPR014001">
    <property type="entry name" value="Helicase_ATP-bd"/>
</dbReference>
<dbReference type="GO" id="GO:0003724">
    <property type="term" value="F:RNA helicase activity"/>
    <property type="evidence" value="ECO:0007669"/>
    <property type="project" value="InterPro"/>
</dbReference>
<evidence type="ECO:0000256" key="9">
    <source>
        <dbReference type="SAM" id="SignalP"/>
    </source>
</evidence>
<dbReference type="PANTHER" id="PTHR47959:SF13">
    <property type="entry name" value="ATP-DEPENDENT RNA HELICASE RHLE"/>
    <property type="match status" value="1"/>
</dbReference>
<feature type="region of interest" description="Disordered" evidence="8">
    <location>
        <begin position="399"/>
        <end position="450"/>
    </location>
</feature>
<dbReference type="PROSITE" id="PS51192">
    <property type="entry name" value="HELICASE_ATP_BIND_1"/>
    <property type="match status" value="1"/>
</dbReference>
<feature type="compositionally biased region" description="Low complexity" evidence="8">
    <location>
        <begin position="432"/>
        <end position="441"/>
    </location>
</feature>
<dbReference type="Proteomes" id="UP000199317">
    <property type="component" value="Unassembled WGS sequence"/>
</dbReference>
<protein>
    <submittedName>
        <fullName evidence="13">Superfamily II DNA and RNA helicase</fullName>
    </submittedName>
</protein>
<dbReference type="CDD" id="cd18787">
    <property type="entry name" value="SF2_C_DEAD"/>
    <property type="match status" value="1"/>
</dbReference>
<evidence type="ECO:0000313" key="14">
    <source>
        <dbReference type="Proteomes" id="UP000199317"/>
    </source>
</evidence>
<dbReference type="AlphaFoldDB" id="A0A1H0RZF5"/>
<feature type="signal peptide" evidence="9">
    <location>
        <begin position="1"/>
        <end position="15"/>
    </location>
</feature>
<evidence type="ECO:0000256" key="2">
    <source>
        <dbReference type="ARBA" id="ARBA00022801"/>
    </source>
</evidence>
<dbReference type="Pfam" id="PF00270">
    <property type="entry name" value="DEAD"/>
    <property type="match status" value="1"/>
</dbReference>
<evidence type="ECO:0000256" key="1">
    <source>
        <dbReference type="ARBA" id="ARBA00022741"/>
    </source>
</evidence>
<gene>
    <name evidence="13" type="ORF">SAMN04489708_11132</name>
</gene>
<feature type="compositionally biased region" description="Basic residues" evidence="8">
    <location>
        <begin position="420"/>
        <end position="429"/>
    </location>
</feature>
<evidence type="ECO:0000256" key="6">
    <source>
        <dbReference type="PROSITE-ProRule" id="PRU00552"/>
    </source>
</evidence>
<evidence type="ECO:0000256" key="8">
    <source>
        <dbReference type="SAM" id="MobiDB-lite"/>
    </source>
</evidence>
<keyword evidence="14" id="KW-1185">Reference proteome</keyword>
<evidence type="ECO:0000256" key="4">
    <source>
        <dbReference type="ARBA" id="ARBA00022840"/>
    </source>
</evidence>
<evidence type="ECO:0000256" key="5">
    <source>
        <dbReference type="ARBA" id="ARBA00038437"/>
    </source>
</evidence>
<dbReference type="InterPro" id="IPR001650">
    <property type="entry name" value="Helicase_C-like"/>
</dbReference>
<feature type="domain" description="DEAD-box RNA helicase Q" evidence="12">
    <location>
        <begin position="1"/>
        <end position="29"/>
    </location>
</feature>
<evidence type="ECO:0000259" key="12">
    <source>
        <dbReference type="PROSITE" id="PS51195"/>
    </source>
</evidence>
<proteinExistence type="inferred from homology"/>
<reference evidence="14" key="1">
    <citation type="submission" date="2016-10" db="EMBL/GenBank/DDBJ databases">
        <authorList>
            <person name="Varghese N."/>
            <person name="Submissions S."/>
        </authorList>
    </citation>
    <scope>NUCLEOTIDE SEQUENCE [LARGE SCALE GENOMIC DNA]</scope>
    <source>
        <strain evidence="14">DSM 17101</strain>
    </source>
</reference>
<dbReference type="PROSITE" id="PS51195">
    <property type="entry name" value="Q_MOTIF"/>
    <property type="match status" value="1"/>
</dbReference>
<feature type="short sequence motif" description="Q motif" evidence="6">
    <location>
        <begin position="1"/>
        <end position="29"/>
    </location>
</feature>
<evidence type="ECO:0000259" key="11">
    <source>
        <dbReference type="PROSITE" id="PS51194"/>
    </source>
</evidence>
<keyword evidence="9" id="KW-0732">Signal</keyword>
<dbReference type="EMBL" id="FNJL01000011">
    <property type="protein sequence ID" value="SDP34854.1"/>
    <property type="molecule type" value="Genomic_DNA"/>
</dbReference>
<feature type="domain" description="Helicase C-terminal" evidence="11">
    <location>
        <begin position="249"/>
        <end position="396"/>
    </location>
</feature>
<dbReference type="PROSITE" id="PS51194">
    <property type="entry name" value="HELICASE_CTER"/>
    <property type="match status" value="1"/>
</dbReference>
<dbReference type="SUPFAM" id="SSF52540">
    <property type="entry name" value="P-loop containing nucleoside triphosphate hydrolases"/>
    <property type="match status" value="2"/>
</dbReference>